<proteinExistence type="predicted"/>
<dbReference type="GO" id="GO:0080120">
    <property type="term" value="P:CAAX-box protein maturation"/>
    <property type="evidence" value="ECO:0007669"/>
    <property type="project" value="UniProtKB-ARBA"/>
</dbReference>
<evidence type="ECO:0000259" key="2">
    <source>
        <dbReference type="Pfam" id="PF02517"/>
    </source>
</evidence>
<feature type="transmembrane region" description="Helical" evidence="1">
    <location>
        <begin position="180"/>
        <end position="202"/>
    </location>
</feature>
<name>A0AAP0H5D7_9ASTR</name>
<comment type="caution">
    <text evidence="3">The sequence shown here is derived from an EMBL/GenBank/DDBJ whole genome shotgun (WGS) entry which is preliminary data.</text>
</comment>
<evidence type="ECO:0000313" key="3">
    <source>
        <dbReference type="EMBL" id="KAK9075508.1"/>
    </source>
</evidence>
<feature type="domain" description="CAAX prenyl protease 2/Lysostaphin resistance protein A-like" evidence="2">
    <location>
        <begin position="229"/>
        <end position="314"/>
    </location>
</feature>
<reference evidence="3 4" key="1">
    <citation type="submission" date="2024-04" db="EMBL/GenBank/DDBJ databases">
        <title>The reference genome of an endangered Asteraceae, Deinandra increscens subsp. villosa, native to the Central Coast of California.</title>
        <authorList>
            <person name="Guilliams M."/>
            <person name="Hasenstab-Lehman K."/>
            <person name="Meyer R."/>
            <person name="Mcevoy S."/>
        </authorList>
    </citation>
    <scope>NUCLEOTIDE SEQUENCE [LARGE SCALE GENOMIC DNA]</scope>
    <source>
        <tissue evidence="3">Leaf</tissue>
    </source>
</reference>
<feature type="transmembrane region" description="Helical" evidence="1">
    <location>
        <begin position="107"/>
        <end position="129"/>
    </location>
</feature>
<feature type="transmembrane region" description="Helical" evidence="1">
    <location>
        <begin position="222"/>
        <end position="241"/>
    </location>
</feature>
<keyword evidence="1" id="KW-0472">Membrane</keyword>
<accession>A0AAP0H5D7</accession>
<organism evidence="3 4">
    <name type="scientific">Deinandra increscens subsp. villosa</name>
    <dbReference type="NCBI Taxonomy" id="3103831"/>
    <lineage>
        <taxon>Eukaryota</taxon>
        <taxon>Viridiplantae</taxon>
        <taxon>Streptophyta</taxon>
        <taxon>Embryophyta</taxon>
        <taxon>Tracheophyta</taxon>
        <taxon>Spermatophyta</taxon>
        <taxon>Magnoliopsida</taxon>
        <taxon>eudicotyledons</taxon>
        <taxon>Gunneridae</taxon>
        <taxon>Pentapetalae</taxon>
        <taxon>asterids</taxon>
        <taxon>campanulids</taxon>
        <taxon>Asterales</taxon>
        <taxon>Asteraceae</taxon>
        <taxon>Asteroideae</taxon>
        <taxon>Heliantheae alliance</taxon>
        <taxon>Madieae</taxon>
        <taxon>Madiinae</taxon>
        <taxon>Deinandra</taxon>
    </lineage>
</organism>
<dbReference type="EMBL" id="JBCNJP010000007">
    <property type="protein sequence ID" value="KAK9075508.1"/>
    <property type="molecule type" value="Genomic_DNA"/>
</dbReference>
<feature type="transmembrane region" description="Helical" evidence="1">
    <location>
        <begin position="141"/>
        <end position="159"/>
    </location>
</feature>
<feature type="transmembrane region" description="Helical" evidence="1">
    <location>
        <begin position="262"/>
        <end position="278"/>
    </location>
</feature>
<dbReference type="GO" id="GO:0004175">
    <property type="term" value="F:endopeptidase activity"/>
    <property type="evidence" value="ECO:0007669"/>
    <property type="project" value="UniProtKB-ARBA"/>
</dbReference>
<dbReference type="PANTHER" id="PTHR43592">
    <property type="entry name" value="CAAX AMINO TERMINAL PROTEASE"/>
    <property type="match status" value="1"/>
</dbReference>
<sequence length="322" mass="35975">MKVNLRRKEVSKYTLHTRVSGVEMRATTVHLPQTSSSLTTSPTTSIRTRNPHLLHFTSSITISRASSFKLWCIQNHDNKPSQWQDDFSSLKTTDLLQCDSGSTWSTLGFYIFSLHIPLSFGGLSVVAQLRHQTVLDPNTQVFSLLLIQTLELVSFLSLMEFSNNRVNILSLFETRKERNWFVASVLGVVFLLAFVFLTSFAADKLVGPKDVNNPIFKEILTGGPLSVTGSTLVYCLVTPLLEETVYRGFLLTCLASRMKWETAVMVSSIVFSATHLSVDNFLQLFVIGVVLGCSYCWSGTLISPFVIHSLYNALILVITFIS</sequence>
<dbReference type="AlphaFoldDB" id="A0AAP0H5D7"/>
<protein>
    <recommendedName>
        <fullName evidence="2">CAAX prenyl protease 2/Lysostaphin resistance protein A-like domain-containing protein</fullName>
    </recommendedName>
</protein>
<keyword evidence="1" id="KW-0812">Transmembrane</keyword>
<gene>
    <name evidence="3" type="ORF">SSX86_003832</name>
</gene>
<dbReference type="Pfam" id="PF02517">
    <property type="entry name" value="Rce1-like"/>
    <property type="match status" value="1"/>
</dbReference>
<evidence type="ECO:0000313" key="4">
    <source>
        <dbReference type="Proteomes" id="UP001408789"/>
    </source>
</evidence>
<evidence type="ECO:0000256" key="1">
    <source>
        <dbReference type="SAM" id="Phobius"/>
    </source>
</evidence>
<dbReference type="InterPro" id="IPR003675">
    <property type="entry name" value="Rce1/LyrA-like_dom"/>
</dbReference>
<dbReference type="PANTHER" id="PTHR43592:SF4">
    <property type="entry name" value="CAAX AMINO TERMINAL PROTEASE FAMILY PROTEIN"/>
    <property type="match status" value="1"/>
</dbReference>
<keyword evidence="1" id="KW-1133">Transmembrane helix</keyword>
<dbReference type="Proteomes" id="UP001408789">
    <property type="component" value="Unassembled WGS sequence"/>
</dbReference>
<keyword evidence="4" id="KW-1185">Reference proteome</keyword>